<name>A0A368FEY6_ANCCA</name>
<proteinExistence type="predicted"/>
<sequence>MALKQNLLTSSGHSSFIDKLSFAVMIPPREDEDLLNDAVSLRAKMLKFSEDLEAAIRRRKETDAECRRLAECSSIEIP</sequence>
<dbReference type="OrthoDB" id="5872236at2759"/>
<evidence type="ECO:0000313" key="1">
    <source>
        <dbReference type="EMBL" id="RCN30128.1"/>
    </source>
</evidence>
<comment type="caution">
    <text evidence="1">The sequence shown here is derived from an EMBL/GenBank/DDBJ whole genome shotgun (WGS) entry which is preliminary data.</text>
</comment>
<keyword evidence="2" id="KW-1185">Reference proteome</keyword>
<dbReference type="EMBL" id="JOJR01001651">
    <property type="protein sequence ID" value="RCN30128.1"/>
    <property type="molecule type" value="Genomic_DNA"/>
</dbReference>
<reference evidence="1 2" key="1">
    <citation type="submission" date="2014-10" db="EMBL/GenBank/DDBJ databases">
        <title>Draft genome of the hookworm Ancylostoma caninum.</title>
        <authorList>
            <person name="Mitreva M."/>
        </authorList>
    </citation>
    <scope>NUCLEOTIDE SEQUENCE [LARGE SCALE GENOMIC DNA]</scope>
    <source>
        <strain evidence="1 2">Baltimore</strain>
    </source>
</reference>
<organism evidence="1 2">
    <name type="scientific">Ancylostoma caninum</name>
    <name type="common">Dog hookworm</name>
    <dbReference type="NCBI Taxonomy" id="29170"/>
    <lineage>
        <taxon>Eukaryota</taxon>
        <taxon>Metazoa</taxon>
        <taxon>Ecdysozoa</taxon>
        <taxon>Nematoda</taxon>
        <taxon>Chromadorea</taxon>
        <taxon>Rhabditida</taxon>
        <taxon>Rhabditina</taxon>
        <taxon>Rhabditomorpha</taxon>
        <taxon>Strongyloidea</taxon>
        <taxon>Ancylostomatidae</taxon>
        <taxon>Ancylostomatinae</taxon>
        <taxon>Ancylostoma</taxon>
    </lineage>
</organism>
<accession>A0A368FEY6</accession>
<gene>
    <name evidence="1" type="ORF">ANCCAN_24104</name>
</gene>
<protein>
    <submittedName>
        <fullName evidence="1">Uncharacterized protein</fullName>
    </submittedName>
</protein>
<dbReference type="Proteomes" id="UP000252519">
    <property type="component" value="Unassembled WGS sequence"/>
</dbReference>
<dbReference type="AlphaFoldDB" id="A0A368FEY6"/>
<evidence type="ECO:0000313" key="2">
    <source>
        <dbReference type="Proteomes" id="UP000252519"/>
    </source>
</evidence>